<accession>A0A3E0X1D9</accession>
<dbReference type="PROSITE" id="PS50206">
    <property type="entry name" value="RHODANESE_3"/>
    <property type="match status" value="1"/>
</dbReference>
<evidence type="ECO:0000313" key="3">
    <source>
        <dbReference type="EMBL" id="RFA38249.1"/>
    </source>
</evidence>
<dbReference type="Gene3D" id="3.40.250.10">
    <property type="entry name" value="Rhodanese-like domain"/>
    <property type="match status" value="1"/>
</dbReference>
<dbReference type="CDD" id="cd00158">
    <property type="entry name" value="RHOD"/>
    <property type="match status" value="1"/>
</dbReference>
<dbReference type="OrthoDB" id="9808735at2"/>
<proteinExistence type="predicted"/>
<name>A0A3E0X1D9_9GAMM</name>
<dbReference type="EMBL" id="NFZW01000004">
    <property type="protein sequence ID" value="RFA38249.1"/>
    <property type="molecule type" value="Genomic_DNA"/>
</dbReference>
<evidence type="ECO:0000259" key="2">
    <source>
        <dbReference type="PROSITE" id="PS50206"/>
    </source>
</evidence>
<evidence type="ECO:0000313" key="4">
    <source>
        <dbReference type="Proteomes" id="UP000256763"/>
    </source>
</evidence>
<comment type="caution">
    <text evidence="3">The sequence shown here is derived from an EMBL/GenBank/DDBJ whole genome shotgun (WGS) entry which is preliminary data.</text>
</comment>
<dbReference type="AlphaFoldDB" id="A0A3E0X1D9"/>
<dbReference type="SUPFAM" id="SSF52821">
    <property type="entry name" value="Rhodanese/Cell cycle control phosphatase"/>
    <property type="match status" value="1"/>
</dbReference>
<dbReference type="InterPro" id="IPR036873">
    <property type="entry name" value="Rhodanese-like_dom_sf"/>
</dbReference>
<feature type="transmembrane region" description="Helical" evidence="1">
    <location>
        <begin position="12"/>
        <end position="30"/>
    </location>
</feature>
<dbReference type="PANTHER" id="PTHR43031">
    <property type="entry name" value="FAD-DEPENDENT OXIDOREDUCTASE"/>
    <property type="match status" value="1"/>
</dbReference>
<dbReference type="Proteomes" id="UP000256763">
    <property type="component" value="Unassembled WGS sequence"/>
</dbReference>
<dbReference type="SMART" id="SM00450">
    <property type="entry name" value="RHOD"/>
    <property type="match status" value="1"/>
</dbReference>
<dbReference type="InterPro" id="IPR001763">
    <property type="entry name" value="Rhodanese-like_dom"/>
</dbReference>
<keyword evidence="1" id="KW-0472">Membrane</keyword>
<keyword evidence="1" id="KW-0812">Transmembrane</keyword>
<dbReference type="InterPro" id="IPR050229">
    <property type="entry name" value="GlpE_sulfurtransferase"/>
</dbReference>
<sequence>MEQVIEFIGNNPILTTAFVAILTIIVIVEVRRMRSGGGDVEPGQATELFNKQNALFLDTRDENAFRKAHLPGAINVPGGSIDDRLNKLSRYKNRPVIVYCGTGLQSGRAVTRLRQEGFEQVYKLKGGFAAWQSAGFPLESK</sequence>
<keyword evidence="4" id="KW-1185">Reference proteome</keyword>
<dbReference type="Pfam" id="PF00581">
    <property type="entry name" value="Rhodanese"/>
    <property type="match status" value="1"/>
</dbReference>
<feature type="domain" description="Rhodanese" evidence="2">
    <location>
        <begin position="50"/>
        <end position="140"/>
    </location>
</feature>
<dbReference type="PANTHER" id="PTHR43031:SF18">
    <property type="entry name" value="RHODANESE-RELATED SULFURTRANSFERASES"/>
    <property type="match status" value="1"/>
</dbReference>
<keyword evidence="1" id="KW-1133">Transmembrane helix</keyword>
<dbReference type="RefSeq" id="WP_116301101.1">
    <property type="nucleotide sequence ID" value="NZ_NFZV01000003.1"/>
</dbReference>
<reference evidence="4" key="1">
    <citation type="submission" date="2017-05" db="EMBL/GenBank/DDBJ databases">
        <authorList>
            <person name="Sharma S."/>
            <person name="Sidhu C."/>
            <person name="Pinnaka A.K."/>
        </authorList>
    </citation>
    <scope>NUCLEOTIDE SEQUENCE [LARGE SCALE GENOMIC DNA]</scope>
    <source>
        <strain evidence="4">AK93</strain>
    </source>
</reference>
<gene>
    <name evidence="3" type="ORF">CAL65_05275</name>
</gene>
<protein>
    <recommendedName>
        <fullName evidence="2">Rhodanese domain-containing protein</fullName>
    </recommendedName>
</protein>
<evidence type="ECO:0000256" key="1">
    <source>
        <dbReference type="SAM" id="Phobius"/>
    </source>
</evidence>
<organism evidence="3 4">
    <name type="scientific">Alkalilimnicola ehrlichii</name>
    <dbReference type="NCBI Taxonomy" id="351052"/>
    <lineage>
        <taxon>Bacteria</taxon>
        <taxon>Pseudomonadati</taxon>
        <taxon>Pseudomonadota</taxon>
        <taxon>Gammaproteobacteria</taxon>
        <taxon>Chromatiales</taxon>
        <taxon>Ectothiorhodospiraceae</taxon>
        <taxon>Alkalilimnicola</taxon>
    </lineage>
</organism>